<feature type="transmembrane region" description="Helical" evidence="2">
    <location>
        <begin position="39"/>
        <end position="56"/>
    </location>
</feature>
<evidence type="ECO:0000313" key="3">
    <source>
        <dbReference type="EMBL" id="CEP07453.1"/>
    </source>
</evidence>
<accession>A0A0B7MWH0</accession>
<evidence type="ECO:0000256" key="2">
    <source>
        <dbReference type="SAM" id="Phobius"/>
    </source>
</evidence>
<feature type="region of interest" description="Disordered" evidence="1">
    <location>
        <begin position="1"/>
        <end position="21"/>
    </location>
</feature>
<gene>
    <name evidence="3" type="primary">PARPA_00749.1 scaffold 1159</name>
</gene>
<protein>
    <recommendedName>
        <fullName evidence="5">Protein S-acyltransferase</fullName>
    </recommendedName>
</protein>
<feature type="transmembrane region" description="Helical" evidence="2">
    <location>
        <begin position="135"/>
        <end position="162"/>
    </location>
</feature>
<sequence>MYMKSSKNDETQTDFDDPDEQDAQTCCCCQTDSPMYANLWPLIFFFSALTDFPMPLPKGKKPGQHRDWGWVPVLIVTGMAAFVYYGYLHGIFFIALAASDRYSFLCYVSLFAAFTFSTSLAAFIEFHGLSTFDNVALAIIIISGIITLMIGTFTMSHIWLVVLNRTTIENSQFQSWNKAKKFGNANNRLIKVFTESGKNVFNQGCWNNWVEVMGSNAILWFLPFSSKQVAQTDGIHFGYNQQVLQEYRNENAARRKKPATNDEIDLINSLEHGMHHSVTPNL</sequence>
<name>A0A0B7MWH0_9FUNG</name>
<feature type="transmembrane region" description="Helical" evidence="2">
    <location>
        <begin position="102"/>
        <end position="123"/>
    </location>
</feature>
<dbReference type="Proteomes" id="UP000054107">
    <property type="component" value="Unassembled WGS sequence"/>
</dbReference>
<dbReference type="OrthoDB" id="9909019at2759"/>
<organism evidence="3 4">
    <name type="scientific">Parasitella parasitica</name>
    <dbReference type="NCBI Taxonomy" id="35722"/>
    <lineage>
        <taxon>Eukaryota</taxon>
        <taxon>Fungi</taxon>
        <taxon>Fungi incertae sedis</taxon>
        <taxon>Mucoromycota</taxon>
        <taxon>Mucoromycotina</taxon>
        <taxon>Mucoromycetes</taxon>
        <taxon>Mucorales</taxon>
        <taxon>Mucorineae</taxon>
        <taxon>Mucoraceae</taxon>
        <taxon>Parasitella</taxon>
    </lineage>
</organism>
<reference evidence="3 4" key="1">
    <citation type="submission" date="2014-09" db="EMBL/GenBank/DDBJ databases">
        <authorList>
            <person name="Ellenberger Sabrina"/>
        </authorList>
    </citation>
    <scope>NUCLEOTIDE SEQUENCE [LARGE SCALE GENOMIC DNA]</scope>
    <source>
        <strain evidence="3 4">CBS 412.66</strain>
    </source>
</reference>
<proteinExistence type="predicted"/>
<evidence type="ECO:0000313" key="4">
    <source>
        <dbReference type="Proteomes" id="UP000054107"/>
    </source>
</evidence>
<keyword evidence="2" id="KW-1133">Transmembrane helix</keyword>
<evidence type="ECO:0008006" key="5">
    <source>
        <dbReference type="Google" id="ProtNLM"/>
    </source>
</evidence>
<keyword evidence="2" id="KW-0472">Membrane</keyword>
<keyword evidence="4" id="KW-1185">Reference proteome</keyword>
<dbReference type="AlphaFoldDB" id="A0A0B7MWH0"/>
<dbReference type="EMBL" id="LN719301">
    <property type="protein sequence ID" value="CEP07453.1"/>
    <property type="molecule type" value="Genomic_DNA"/>
</dbReference>
<feature type="transmembrane region" description="Helical" evidence="2">
    <location>
        <begin position="68"/>
        <end position="96"/>
    </location>
</feature>
<feature type="compositionally biased region" description="Acidic residues" evidence="1">
    <location>
        <begin position="11"/>
        <end position="21"/>
    </location>
</feature>
<keyword evidence="2" id="KW-0812">Transmembrane</keyword>
<evidence type="ECO:0000256" key="1">
    <source>
        <dbReference type="SAM" id="MobiDB-lite"/>
    </source>
</evidence>
<dbReference type="STRING" id="35722.A0A0B7MWH0"/>
<feature type="compositionally biased region" description="Basic and acidic residues" evidence="1">
    <location>
        <begin position="1"/>
        <end position="10"/>
    </location>
</feature>